<protein>
    <recommendedName>
        <fullName evidence="3">Nucleic acid-binding protein</fullName>
    </recommendedName>
</protein>
<dbReference type="InterPro" id="IPR021799">
    <property type="entry name" value="PIN-like_prokaryotic"/>
</dbReference>
<accession>A0ABT2HKP0</accession>
<evidence type="ECO:0008006" key="3">
    <source>
        <dbReference type="Google" id="ProtNLM"/>
    </source>
</evidence>
<dbReference type="Pfam" id="PF11848">
    <property type="entry name" value="DUF3368"/>
    <property type="match status" value="1"/>
</dbReference>
<organism evidence="1 2">
    <name type="scientific">Curtobacterium citreum</name>
    <dbReference type="NCBI Taxonomy" id="2036"/>
    <lineage>
        <taxon>Bacteria</taxon>
        <taxon>Bacillati</taxon>
        <taxon>Actinomycetota</taxon>
        <taxon>Actinomycetes</taxon>
        <taxon>Micrococcales</taxon>
        <taxon>Microbacteriaceae</taxon>
        <taxon>Curtobacterium</taxon>
    </lineage>
</organism>
<reference evidence="1 2" key="1">
    <citation type="submission" date="2022-08" db="EMBL/GenBank/DDBJ databases">
        <title>Taxonomy of Curtobacterium flaccumfaciens.</title>
        <authorList>
            <person name="Osdaghi E."/>
            <person name="Taghavi S.M."/>
            <person name="Hamidizade M."/>
            <person name="Abachi H."/>
            <person name="Fazliarab A."/>
            <person name="Baeyen S."/>
            <person name="Portier P."/>
            <person name="Van Vaerenbergh J."/>
            <person name="Jacques M.-A."/>
        </authorList>
    </citation>
    <scope>NUCLEOTIDE SEQUENCE [LARGE SCALE GENOMIC DNA]</scope>
    <source>
        <strain evidence="1 2">LMG8786T</strain>
    </source>
</reference>
<dbReference type="RefSeq" id="WP_141859598.1">
    <property type="nucleotide sequence ID" value="NZ_BMNV01000010.1"/>
</dbReference>
<gene>
    <name evidence="1" type="ORF">NYQ28_14825</name>
</gene>
<evidence type="ECO:0000313" key="1">
    <source>
        <dbReference type="EMBL" id="MCS6523840.1"/>
    </source>
</evidence>
<proteinExistence type="predicted"/>
<dbReference type="GeneID" id="95322464"/>
<dbReference type="Proteomes" id="UP001652264">
    <property type="component" value="Unassembled WGS sequence"/>
</dbReference>
<dbReference type="EMBL" id="JANVAD010000008">
    <property type="protein sequence ID" value="MCS6523840.1"/>
    <property type="molecule type" value="Genomic_DNA"/>
</dbReference>
<sequence>MYFPDNTVLINFAIIGEMGILKKLLNGKGAWVGAVHAECEDSHRKGYYPGIEEAFDFMPDPILVDKFEEHDARTIRLSITDVIEDPAQSLGESQTIAVVTHRHIEAVFITDDGGAIKYIKDEHLPIAVCMTTDLLALAVRAGFITEAAAEAHIKTLVARGRKRISINRFRKVLKKRAT</sequence>
<name>A0ABT2HKP0_9MICO</name>
<comment type="caution">
    <text evidence="1">The sequence shown here is derived from an EMBL/GenBank/DDBJ whole genome shotgun (WGS) entry which is preliminary data.</text>
</comment>
<keyword evidence="2" id="KW-1185">Reference proteome</keyword>
<evidence type="ECO:0000313" key="2">
    <source>
        <dbReference type="Proteomes" id="UP001652264"/>
    </source>
</evidence>